<evidence type="ECO:0000256" key="1">
    <source>
        <dbReference type="SAM" id="MobiDB-lite"/>
    </source>
</evidence>
<evidence type="ECO:0000313" key="3">
    <source>
        <dbReference type="Proteomes" id="UP001549036"/>
    </source>
</evidence>
<organism evidence="2 3">
    <name type="scientific">Mesorhizobium shonense</name>
    <dbReference type="NCBI Taxonomy" id="1209948"/>
    <lineage>
        <taxon>Bacteria</taxon>
        <taxon>Pseudomonadati</taxon>
        <taxon>Pseudomonadota</taxon>
        <taxon>Alphaproteobacteria</taxon>
        <taxon>Hyphomicrobiales</taxon>
        <taxon>Phyllobacteriaceae</taxon>
        <taxon>Mesorhizobium</taxon>
    </lineage>
</organism>
<proteinExistence type="predicted"/>
<dbReference type="Proteomes" id="UP001549036">
    <property type="component" value="Unassembled WGS sequence"/>
</dbReference>
<comment type="caution">
    <text evidence="2">The sequence shown here is derived from an EMBL/GenBank/DDBJ whole genome shotgun (WGS) entry which is preliminary data.</text>
</comment>
<feature type="region of interest" description="Disordered" evidence="1">
    <location>
        <begin position="17"/>
        <end position="45"/>
    </location>
</feature>
<reference evidence="2 3" key="1">
    <citation type="submission" date="2024-06" db="EMBL/GenBank/DDBJ databases">
        <title>Genomic Encyclopedia of Type Strains, Phase IV (KMG-IV): sequencing the most valuable type-strain genomes for metagenomic binning, comparative biology and taxonomic classification.</title>
        <authorList>
            <person name="Goeker M."/>
        </authorList>
    </citation>
    <scope>NUCLEOTIDE SEQUENCE [LARGE SCALE GENOMIC DNA]</scope>
    <source>
        <strain evidence="2 3">DSM 29846</strain>
    </source>
</reference>
<gene>
    <name evidence="2" type="ORF">ABID26_000362</name>
</gene>
<name>A0ABV2HKB3_9HYPH</name>
<sequence>MVWKIFFGAFRGPSQARARQPGAARSAPLKPLTAARGAMSTESKSKHRNKLLFNHGYYNLVIL</sequence>
<keyword evidence="3" id="KW-1185">Reference proteome</keyword>
<evidence type="ECO:0000313" key="2">
    <source>
        <dbReference type="EMBL" id="MET3590983.1"/>
    </source>
</evidence>
<accession>A0ABV2HKB3</accession>
<dbReference type="EMBL" id="JBEPLM010000001">
    <property type="protein sequence ID" value="MET3590983.1"/>
    <property type="molecule type" value="Genomic_DNA"/>
</dbReference>
<protein>
    <submittedName>
        <fullName evidence="2">Uncharacterized protein</fullName>
    </submittedName>
</protein>